<reference evidence="2 3" key="1">
    <citation type="submission" date="2017-12" db="EMBL/GenBank/DDBJ databases">
        <title>Population genomics insights into the ecological differentiation and adaptive evolution in streptomycetes.</title>
        <authorList>
            <person name="Li Y."/>
            <person name="Huang Y."/>
        </authorList>
    </citation>
    <scope>NUCLEOTIDE SEQUENCE [LARGE SCALE GENOMIC DNA]</scope>
    <source>
        <strain evidence="2 3">NBRC 100770</strain>
    </source>
</reference>
<evidence type="ECO:0000256" key="1">
    <source>
        <dbReference type="SAM" id="MobiDB-lite"/>
    </source>
</evidence>
<feature type="region of interest" description="Disordered" evidence="1">
    <location>
        <begin position="1"/>
        <end position="20"/>
    </location>
</feature>
<dbReference type="EMBL" id="PKLL01000002">
    <property type="protein sequence ID" value="RZE29137.1"/>
    <property type="molecule type" value="Genomic_DNA"/>
</dbReference>
<proteinExistence type="predicted"/>
<organism evidence="2 3">
    <name type="scientific">Streptomyces albidoflavus</name>
    <dbReference type="NCBI Taxonomy" id="1886"/>
    <lineage>
        <taxon>Bacteria</taxon>
        <taxon>Bacillati</taxon>
        <taxon>Actinomycetota</taxon>
        <taxon>Actinomycetes</taxon>
        <taxon>Kitasatosporales</taxon>
        <taxon>Streptomycetaceae</taxon>
        <taxon>Streptomyces</taxon>
        <taxon>Streptomyces albidoflavus group</taxon>
    </lineage>
</organism>
<evidence type="ECO:0000313" key="2">
    <source>
        <dbReference type="EMBL" id="RZE29137.1"/>
    </source>
</evidence>
<dbReference type="AlphaFoldDB" id="A0A8G2E775"/>
<name>A0A8G2E775_9ACTN</name>
<gene>
    <name evidence="2" type="ORF">C0Q92_01800</name>
</gene>
<protein>
    <submittedName>
        <fullName evidence="2">Uncharacterized protein</fullName>
    </submittedName>
</protein>
<dbReference type="Proteomes" id="UP000292693">
    <property type="component" value="Unassembled WGS sequence"/>
</dbReference>
<evidence type="ECO:0000313" key="3">
    <source>
        <dbReference type="Proteomes" id="UP000292693"/>
    </source>
</evidence>
<sequence length="64" mass="7038">MDAAFPLGQKGPQGLSVEPEEYERVEQAARRRAASAANHRWRRDHIFVAVTEFAASGSSPLEQG</sequence>
<accession>A0A8G2E775</accession>
<comment type="caution">
    <text evidence="2">The sequence shown here is derived from an EMBL/GenBank/DDBJ whole genome shotgun (WGS) entry which is preliminary data.</text>
</comment>